<dbReference type="GO" id="GO:0043202">
    <property type="term" value="C:lysosomal lumen"/>
    <property type="evidence" value="ECO:0007669"/>
    <property type="project" value="UniProtKB-SubCell"/>
</dbReference>
<keyword evidence="6" id="KW-1185">Reference proteome</keyword>
<dbReference type="GeneTree" id="ENSGT00940000161910"/>
<dbReference type="AlphaFoldDB" id="A0A8C7X1Y6"/>
<dbReference type="GO" id="GO:0005576">
    <property type="term" value="C:extracellular region"/>
    <property type="evidence" value="ECO:0007669"/>
    <property type="project" value="InterPro"/>
</dbReference>
<evidence type="ECO:0000313" key="5">
    <source>
        <dbReference type="Ensembl" id="ENSOSIP00000006432.1"/>
    </source>
</evidence>
<evidence type="ECO:0000256" key="4">
    <source>
        <dbReference type="ARBA" id="ARBA00020678"/>
    </source>
</evidence>
<organism evidence="5 6">
    <name type="scientific">Oryzias sinensis</name>
    <name type="common">Chinese medaka</name>
    <dbReference type="NCBI Taxonomy" id="183150"/>
    <lineage>
        <taxon>Eukaryota</taxon>
        <taxon>Metazoa</taxon>
        <taxon>Chordata</taxon>
        <taxon>Craniata</taxon>
        <taxon>Vertebrata</taxon>
        <taxon>Euteleostomi</taxon>
        <taxon>Actinopterygii</taxon>
        <taxon>Neopterygii</taxon>
        <taxon>Teleostei</taxon>
        <taxon>Neoteleostei</taxon>
        <taxon>Acanthomorphata</taxon>
        <taxon>Ovalentaria</taxon>
        <taxon>Atherinomorphae</taxon>
        <taxon>Beloniformes</taxon>
        <taxon>Adrianichthyidae</taxon>
        <taxon>Oryziinae</taxon>
        <taxon>Oryzias</taxon>
    </lineage>
</organism>
<comment type="subcellular location">
    <subcellularLocation>
        <location evidence="2">Lysosome lumen</location>
    </subcellularLocation>
</comment>
<dbReference type="Proteomes" id="UP000694383">
    <property type="component" value="Unplaced"/>
</dbReference>
<dbReference type="Pfam" id="PF00811">
    <property type="entry name" value="Ependymin"/>
    <property type="match status" value="1"/>
</dbReference>
<dbReference type="Ensembl" id="ENSOSIT00000006891.1">
    <property type="protein sequence ID" value="ENSOSIP00000006432.1"/>
    <property type="gene ID" value="ENSOSIG00000004388.1"/>
</dbReference>
<reference evidence="5" key="1">
    <citation type="submission" date="2025-08" db="UniProtKB">
        <authorList>
            <consortium name="Ensembl"/>
        </authorList>
    </citation>
    <scope>IDENTIFICATION</scope>
</reference>
<evidence type="ECO:0000313" key="6">
    <source>
        <dbReference type="Proteomes" id="UP000694383"/>
    </source>
</evidence>
<comment type="function">
    <text evidence="1">Binds anionic lipids and gangliosides at acidic pH.</text>
</comment>
<dbReference type="PANTHER" id="PTHR10697">
    <property type="entry name" value="MAMMALIAN EPENDYMIN-RELATED PROTEIN 1"/>
    <property type="match status" value="1"/>
</dbReference>
<dbReference type="GO" id="GO:0005509">
    <property type="term" value="F:calcium ion binding"/>
    <property type="evidence" value="ECO:0007669"/>
    <property type="project" value="InterPro"/>
</dbReference>
<evidence type="ECO:0000256" key="2">
    <source>
        <dbReference type="ARBA" id="ARBA00004227"/>
    </source>
</evidence>
<name>A0A8C7X1Y6_9TELE</name>
<protein>
    <recommendedName>
        <fullName evidence="4">Mammalian ependymin-related protein 1</fullName>
    </recommendedName>
</protein>
<sequence length="71" mass="8049">MSNTWVGVYTLMDCYPVQETYIKNSTVTTSTRFINLELGISDPNVFSPPTTCQSARLERMADLSLYVFFSP</sequence>
<dbReference type="GO" id="GO:0007160">
    <property type="term" value="P:cell-matrix adhesion"/>
    <property type="evidence" value="ECO:0007669"/>
    <property type="project" value="InterPro"/>
</dbReference>
<dbReference type="InterPro" id="IPR001299">
    <property type="entry name" value="Ependymin"/>
</dbReference>
<comment type="similarity">
    <text evidence="3">Belongs to the ependymin family.</text>
</comment>
<accession>A0A8C7X1Y6</accession>
<proteinExistence type="inferred from homology"/>
<dbReference type="PANTHER" id="PTHR10697:SF1">
    <property type="entry name" value="MAMMALIAN EPENDYMIN-RELATED PROTEIN 1"/>
    <property type="match status" value="1"/>
</dbReference>
<evidence type="ECO:0000256" key="3">
    <source>
        <dbReference type="ARBA" id="ARBA00010771"/>
    </source>
</evidence>
<evidence type="ECO:0000256" key="1">
    <source>
        <dbReference type="ARBA" id="ARBA00002024"/>
    </source>
</evidence>
<reference evidence="5" key="2">
    <citation type="submission" date="2025-09" db="UniProtKB">
        <authorList>
            <consortium name="Ensembl"/>
        </authorList>
    </citation>
    <scope>IDENTIFICATION</scope>
</reference>